<dbReference type="GO" id="GO:0030973">
    <property type="term" value="F:molybdate ion binding"/>
    <property type="evidence" value="ECO:0007669"/>
    <property type="project" value="TreeGrafter"/>
</dbReference>
<accession>A0A329YHY3</accession>
<dbReference type="OrthoDB" id="7261414at2"/>
<protein>
    <submittedName>
        <fullName evidence="1">Molybdate ABC transporter substrate-binding protein</fullName>
    </submittedName>
</protein>
<dbReference type="Pfam" id="PF13531">
    <property type="entry name" value="SBP_bac_11"/>
    <property type="match status" value="1"/>
</dbReference>
<dbReference type="Gene3D" id="3.40.190.10">
    <property type="entry name" value="Periplasmic binding protein-like II"/>
    <property type="match status" value="2"/>
</dbReference>
<evidence type="ECO:0000313" key="2">
    <source>
        <dbReference type="Proteomes" id="UP000251205"/>
    </source>
</evidence>
<dbReference type="PANTHER" id="PTHR30632:SF11">
    <property type="entry name" value="BLR4797 PROTEIN"/>
    <property type="match status" value="1"/>
</dbReference>
<comment type="caution">
    <text evidence="1">The sequence shown here is derived from an EMBL/GenBank/DDBJ whole genome shotgun (WGS) entry which is preliminary data.</text>
</comment>
<proteinExistence type="predicted"/>
<dbReference type="Proteomes" id="UP000251205">
    <property type="component" value="Unassembled WGS sequence"/>
</dbReference>
<evidence type="ECO:0000313" key="1">
    <source>
        <dbReference type="EMBL" id="RAX42986.1"/>
    </source>
</evidence>
<dbReference type="EMBL" id="QMKK01000020">
    <property type="protein sequence ID" value="RAX42986.1"/>
    <property type="molecule type" value="Genomic_DNA"/>
</dbReference>
<dbReference type="PANTHER" id="PTHR30632">
    <property type="entry name" value="MOLYBDATE-BINDING PERIPLASMIC PROTEIN"/>
    <property type="match status" value="1"/>
</dbReference>
<dbReference type="RefSeq" id="WP_112340552.1">
    <property type="nucleotide sequence ID" value="NZ_QMKK01000020.1"/>
</dbReference>
<reference evidence="1 2" key="1">
    <citation type="submission" date="2018-06" db="EMBL/GenBank/DDBJ databases">
        <title>Whole Genome Sequence of an efficient microsymbiont, Rhizobium tropici.</title>
        <authorList>
            <person name="Srinivasan R."/>
            <person name="Singh H.V."/>
            <person name="Srivastava R."/>
            <person name="Kumari B."/>
            <person name="Radhakrishna A."/>
        </authorList>
    </citation>
    <scope>NUCLEOTIDE SEQUENCE [LARGE SCALE GENOMIC DNA]</scope>
    <source>
        <strain evidence="1 2">IGFRI Rhizo-19</strain>
    </source>
</reference>
<dbReference type="AlphaFoldDB" id="A0A329YHY3"/>
<organism evidence="1 2">
    <name type="scientific">Rhizobium tropici</name>
    <dbReference type="NCBI Taxonomy" id="398"/>
    <lineage>
        <taxon>Bacteria</taxon>
        <taxon>Pseudomonadati</taxon>
        <taxon>Pseudomonadota</taxon>
        <taxon>Alphaproteobacteria</taxon>
        <taxon>Hyphomicrobiales</taxon>
        <taxon>Rhizobiaceae</taxon>
        <taxon>Rhizobium/Agrobacterium group</taxon>
        <taxon>Rhizobium</taxon>
    </lineage>
</organism>
<dbReference type="InterPro" id="IPR050682">
    <property type="entry name" value="ModA/WtpA"/>
</dbReference>
<sequence length="230" mass="24025">MKQEIQLFGAIAVRPAVLALLPQFEAATGYKVAVKFELNPTVKRQIEAGEPFDLVIINPHLVQELTALGKVRSGSEVAFGRIAMGVAAKAGSRPLDLASVEAFEHALKSATSIAYAAEGTSGDYFSGLLERLGIADEVKPKLVGTPPGQTALAVARGEAELAVVPVTSILAAAPDVMLVGRFPAELQSYIDFAVGISADPTDAEAARQLSKFLASADVNGTLAAKGIERR</sequence>
<dbReference type="GO" id="GO:0015689">
    <property type="term" value="P:molybdate ion transport"/>
    <property type="evidence" value="ECO:0007669"/>
    <property type="project" value="TreeGrafter"/>
</dbReference>
<gene>
    <name evidence="1" type="ORF">DQ393_04235</name>
</gene>
<name>A0A329YHY3_RHITR</name>
<dbReference type="SUPFAM" id="SSF53850">
    <property type="entry name" value="Periplasmic binding protein-like II"/>
    <property type="match status" value="1"/>
</dbReference>